<dbReference type="InterPro" id="IPR043737">
    <property type="entry name" value="DUF5682"/>
</dbReference>
<dbReference type="Pfam" id="PF18934">
    <property type="entry name" value="DUF5682"/>
    <property type="match status" value="1"/>
</dbReference>
<reference evidence="1 2" key="1">
    <citation type="submission" date="2021-07" db="EMBL/GenBank/DDBJ databases">
        <title>Paenibacillus radiodurans sp. nov., isolated from the southeastern edge of Tengger Desert.</title>
        <authorList>
            <person name="Zhang G."/>
        </authorList>
    </citation>
    <scope>NUCLEOTIDE SEQUENCE [LARGE SCALE GENOMIC DNA]</scope>
    <source>
        <strain evidence="1 2">DT7-4</strain>
    </source>
</reference>
<protein>
    <submittedName>
        <fullName evidence="1">Uncharacterized protein</fullName>
    </submittedName>
</protein>
<evidence type="ECO:0000313" key="2">
    <source>
        <dbReference type="Proteomes" id="UP000812277"/>
    </source>
</evidence>
<keyword evidence="2" id="KW-1185">Reference proteome</keyword>
<name>A0ABS7D5V5_9BACL</name>
<organism evidence="1 2">
    <name type="scientific">Paenibacillus oenotherae</name>
    <dbReference type="NCBI Taxonomy" id="1435645"/>
    <lineage>
        <taxon>Bacteria</taxon>
        <taxon>Bacillati</taxon>
        <taxon>Bacillota</taxon>
        <taxon>Bacilli</taxon>
        <taxon>Bacillales</taxon>
        <taxon>Paenibacillaceae</taxon>
        <taxon>Paenibacillus</taxon>
    </lineage>
</organism>
<accession>A0ABS7D5V5</accession>
<gene>
    <name evidence="1" type="ORF">K0T92_11260</name>
</gene>
<evidence type="ECO:0000313" key="1">
    <source>
        <dbReference type="EMBL" id="MBW7475327.1"/>
    </source>
</evidence>
<dbReference type="Proteomes" id="UP000812277">
    <property type="component" value="Unassembled WGS sequence"/>
</dbReference>
<sequence length="795" mass="88554">MHGHEWVSGTREPHYFGIRHLSPAGSYHLLALLQEVKPTALLIEGPSDAGALAAQLTSRGVVPPVAMLAYTEQLPVRTLLYPFADYSPEYQALQWAHRNGCEAQFIDLPTVVSLALSERRHAPTVAAVHAEPEKGDDEEEEAENALLVSPKPGLGTIQRDLYARIAEISGEPDYEAYWERYYEHNLEPGTYQRAIGHYSTEMRALTEKEELVLAPQESAYNEIRESYMRRKIHDAIAAGHLPEKIVVLSGAHHTSALGLQLPAMTDEELDKLPRVPAKMTLMPYSYYKLSSHSGYGAGNEAPAYFELLWQCMRQGELNKLPALYLSSVASQLRGQGTWRSTASVIEGVRLAEALASLHEGVQPTWRDLRDAATVLFGHGDFAIVAEALARIDIGTAIGSLPEGVSQTPVQDDLNRELKRLKLEKYKTLVAADLELDLRENRRVKSEEAAFIDLNRSVFLHRLSVLGIRFAHKRRIHQADATWAEHWVLQWSPEAEIETVESTLKGETIELAAAYVIHEELLACSDIAAAAKLIRQSCECGLPQIMGQATSTLQRLAVDAGNFGQIAMTVHELSVLLQYGSIRRIDTHALVPLLQQLFLRGALMLLEAAGCNDDAAAELVNAIHAMHSAAQEHYQEVDGQLWMKKLKELAARDDRNAKLSGYAFSIVLERNEAGEEECALEVSRRLSPGIPADLGAGWFEGLSMRNRYALLSRDYLWRQLDAYIQSLEAEPFKRSLVFLRRAFGTFEPREKAAIAEMMGDIWGAGAEEAGVVLQRPLNEDEKEQLDELNDYDFGDL</sequence>
<proteinExistence type="predicted"/>
<comment type="caution">
    <text evidence="1">The sequence shown here is derived from an EMBL/GenBank/DDBJ whole genome shotgun (WGS) entry which is preliminary data.</text>
</comment>
<dbReference type="EMBL" id="JAHZIJ010000006">
    <property type="protein sequence ID" value="MBW7475327.1"/>
    <property type="molecule type" value="Genomic_DNA"/>
</dbReference>